<dbReference type="EMBL" id="CATOUU010000482">
    <property type="protein sequence ID" value="CAI9931323.1"/>
    <property type="molecule type" value="Genomic_DNA"/>
</dbReference>
<gene>
    <name evidence="1" type="ORF">HINF_LOCUS18968</name>
    <name evidence="2" type="ORF">HINF_LOCUS72120</name>
</gene>
<evidence type="ECO:0000313" key="3">
    <source>
        <dbReference type="Proteomes" id="UP001642409"/>
    </source>
</evidence>
<comment type="caution">
    <text evidence="1">The sequence shown here is derived from an EMBL/GenBank/DDBJ whole genome shotgun (WGS) entry which is preliminary data.</text>
</comment>
<protein>
    <submittedName>
        <fullName evidence="1">Uncharacterized protein</fullName>
    </submittedName>
</protein>
<accession>A0AA86P5P7</accession>
<dbReference type="EMBL" id="CAXDID020000566">
    <property type="protein sequence ID" value="CAL6103388.1"/>
    <property type="molecule type" value="Genomic_DNA"/>
</dbReference>
<name>A0AA86P5P7_9EUKA</name>
<sequence>MQVNNTPAYKLLHKNYPQHEQFIQSYLNQQVKFFDPRYDEVYLPTDQIIGFIANQIRLENQILMTTSTLTPVQALKCYLSASSGCQKSLQDQINKHNQKTTETLKSIDQSLQIIQKQENEMNKFTKIGGTCAEQMQILRNYIDQALHGSYSQVNDCTAFCSQQAQLINQNISQYLGNNGITNPVQNIDYSLEHALQHKGLIQKNIQDSIESRNQKDLLVIKNKLLNIKDTTLKPYEQVKQEIINATSKGVQKLQSLITEYQRLGEIVLDYESQYKQALDYMNELK</sequence>
<evidence type="ECO:0000313" key="2">
    <source>
        <dbReference type="EMBL" id="CAL6103388.1"/>
    </source>
</evidence>
<dbReference type="Proteomes" id="UP001642409">
    <property type="component" value="Unassembled WGS sequence"/>
</dbReference>
<organism evidence="1">
    <name type="scientific">Hexamita inflata</name>
    <dbReference type="NCBI Taxonomy" id="28002"/>
    <lineage>
        <taxon>Eukaryota</taxon>
        <taxon>Metamonada</taxon>
        <taxon>Diplomonadida</taxon>
        <taxon>Hexamitidae</taxon>
        <taxon>Hexamitinae</taxon>
        <taxon>Hexamita</taxon>
    </lineage>
</organism>
<reference evidence="2 3" key="2">
    <citation type="submission" date="2024-07" db="EMBL/GenBank/DDBJ databases">
        <authorList>
            <person name="Akdeniz Z."/>
        </authorList>
    </citation>
    <scope>NUCLEOTIDE SEQUENCE [LARGE SCALE GENOMIC DNA]</scope>
</reference>
<dbReference type="AlphaFoldDB" id="A0AA86P5P7"/>
<evidence type="ECO:0000313" key="1">
    <source>
        <dbReference type="EMBL" id="CAI9931323.1"/>
    </source>
</evidence>
<reference evidence="1" key="1">
    <citation type="submission" date="2023-06" db="EMBL/GenBank/DDBJ databases">
        <authorList>
            <person name="Kurt Z."/>
        </authorList>
    </citation>
    <scope>NUCLEOTIDE SEQUENCE</scope>
</reference>
<proteinExistence type="predicted"/>
<keyword evidence="3" id="KW-1185">Reference proteome</keyword>